<dbReference type="EMBL" id="KV442056">
    <property type="protein sequence ID" value="OAQ27512.1"/>
    <property type="molecule type" value="Genomic_DNA"/>
</dbReference>
<keyword evidence="2" id="KW-1133">Transmembrane helix</keyword>
<feature type="compositionally biased region" description="Low complexity" evidence="1">
    <location>
        <begin position="75"/>
        <end position="95"/>
    </location>
</feature>
<keyword evidence="4" id="KW-1185">Reference proteome</keyword>
<protein>
    <submittedName>
        <fullName evidence="3">Uncharacterized protein</fullName>
    </submittedName>
</protein>
<feature type="compositionally biased region" description="Basic and acidic residues" evidence="1">
    <location>
        <begin position="131"/>
        <end position="150"/>
    </location>
</feature>
<feature type="transmembrane region" description="Helical" evidence="2">
    <location>
        <begin position="105"/>
        <end position="125"/>
    </location>
</feature>
<feature type="region of interest" description="Disordered" evidence="1">
    <location>
        <begin position="72"/>
        <end position="100"/>
    </location>
</feature>
<feature type="compositionally biased region" description="Polar residues" evidence="1">
    <location>
        <begin position="235"/>
        <end position="250"/>
    </location>
</feature>
<accession>A0A197JQG3</accession>
<evidence type="ECO:0000313" key="4">
    <source>
        <dbReference type="Proteomes" id="UP000078512"/>
    </source>
</evidence>
<gene>
    <name evidence="3" type="ORF">K457DRAFT_127366</name>
</gene>
<feature type="region of interest" description="Disordered" evidence="1">
    <location>
        <begin position="212"/>
        <end position="280"/>
    </location>
</feature>
<reference evidence="3 4" key="1">
    <citation type="submission" date="2016-05" db="EMBL/GenBank/DDBJ databases">
        <title>Genome sequencing reveals origins of a unique bacterial endosymbiosis in the earliest lineages of terrestrial Fungi.</title>
        <authorList>
            <consortium name="DOE Joint Genome Institute"/>
            <person name="Uehling J."/>
            <person name="Gryganskyi A."/>
            <person name="Hameed K."/>
            <person name="Tschaplinski T."/>
            <person name="Misztal P."/>
            <person name="Wu S."/>
            <person name="Desiro A."/>
            <person name="Vande Pol N."/>
            <person name="Du Z.-Y."/>
            <person name="Zienkiewicz A."/>
            <person name="Zienkiewicz K."/>
            <person name="Morin E."/>
            <person name="Tisserant E."/>
            <person name="Splivallo R."/>
            <person name="Hainaut M."/>
            <person name="Henrissat B."/>
            <person name="Ohm R."/>
            <person name="Kuo A."/>
            <person name="Yan J."/>
            <person name="Lipzen A."/>
            <person name="Nolan M."/>
            <person name="Labutti K."/>
            <person name="Barry K."/>
            <person name="Goldstein A."/>
            <person name="Labbe J."/>
            <person name="Schadt C."/>
            <person name="Tuskan G."/>
            <person name="Grigoriev I."/>
            <person name="Martin F."/>
            <person name="Vilgalys R."/>
            <person name="Bonito G."/>
        </authorList>
    </citation>
    <scope>NUCLEOTIDE SEQUENCE [LARGE SCALE GENOMIC DNA]</scope>
    <source>
        <strain evidence="3 4">AG-77</strain>
    </source>
</reference>
<proteinExistence type="predicted"/>
<organism evidence="3 4">
    <name type="scientific">Linnemannia elongata AG-77</name>
    <dbReference type="NCBI Taxonomy" id="1314771"/>
    <lineage>
        <taxon>Eukaryota</taxon>
        <taxon>Fungi</taxon>
        <taxon>Fungi incertae sedis</taxon>
        <taxon>Mucoromycota</taxon>
        <taxon>Mortierellomycotina</taxon>
        <taxon>Mortierellomycetes</taxon>
        <taxon>Mortierellales</taxon>
        <taxon>Mortierellaceae</taxon>
        <taxon>Linnemannia</taxon>
    </lineage>
</organism>
<feature type="compositionally biased region" description="Polar residues" evidence="1">
    <location>
        <begin position="258"/>
        <end position="280"/>
    </location>
</feature>
<name>A0A197JQG3_9FUNG</name>
<feature type="compositionally biased region" description="Polar residues" evidence="1">
    <location>
        <begin position="212"/>
        <end position="224"/>
    </location>
</feature>
<dbReference type="AlphaFoldDB" id="A0A197JQG3"/>
<evidence type="ECO:0000256" key="1">
    <source>
        <dbReference type="SAM" id="MobiDB-lite"/>
    </source>
</evidence>
<sequence>MGTAGQAVTIDLVNGPSIAVRFVASLGTLNCSGSITTLTLTVPSNVAPGEYSLRIDTTPTIYSSIFQIDGPQTSTITPRATTTGLTPTGPETTKPNTSDSNVSPGLIGGIVAGVVVVVVIIAFFVRRNRRGEKGSRGNEDQIKGQPEMEVKSSALPPSHMDTQPQSFNQNAVQGHQHYTQPQGVIRDGVQELQHQNTFQFYNHPRPNVVTTASSNDYRNPQQPSIAWEPKPFVPSPSSRVQSASFSQPSDPQALLQRSHPQASLHTSYPQALPSSSDPHN</sequence>
<evidence type="ECO:0000256" key="2">
    <source>
        <dbReference type="SAM" id="Phobius"/>
    </source>
</evidence>
<evidence type="ECO:0000313" key="3">
    <source>
        <dbReference type="EMBL" id="OAQ27512.1"/>
    </source>
</evidence>
<keyword evidence="2" id="KW-0472">Membrane</keyword>
<dbReference type="Proteomes" id="UP000078512">
    <property type="component" value="Unassembled WGS sequence"/>
</dbReference>
<keyword evidence="2" id="KW-0812">Transmembrane</keyword>
<feature type="region of interest" description="Disordered" evidence="1">
    <location>
        <begin position="130"/>
        <end position="166"/>
    </location>
</feature>